<keyword evidence="7" id="KW-0762">Sugar transport</keyword>
<evidence type="ECO:0000313" key="7">
    <source>
        <dbReference type="EMBL" id="TCO26382.1"/>
    </source>
</evidence>
<dbReference type="EMBL" id="SLWN01000007">
    <property type="protein sequence ID" value="TCO26382.1"/>
    <property type="molecule type" value="Genomic_DNA"/>
</dbReference>
<organism evidence="7 8">
    <name type="scientific">Kribbella steppae</name>
    <dbReference type="NCBI Taxonomy" id="2512223"/>
    <lineage>
        <taxon>Bacteria</taxon>
        <taxon>Bacillati</taxon>
        <taxon>Actinomycetota</taxon>
        <taxon>Actinomycetes</taxon>
        <taxon>Propionibacteriales</taxon>
        <taxon>Kribbellaceae</taxon>
        <taxon>Kribbella</taxon>
    </lineage>
</organism>
<evidence type="ECO:0000256" key="5">
    <source>
        <dbReference type="ARBA" id="ARBA00023288"/>
    </source>
</evidence>
<reference evidence="7 8" key="1">
    <citation type="journal article" date="2015" name="Stand. Genomic Sci.">
        <title>Genomic Encyclopedia of Bacterial and Archaeal Type Strains, Phase III: the genomes of soil and plant-associated and newly described type strains.</title>
        <authorList>
            <person name="Whitman W.B."/>
            <person name="Woyke T."/>
            <person name="Klenk H.P."/>
            <person name="Zhou Y."/>
            <person name="Lilburn T.G."/>
            <person name="Beck B.J."/>
            <person name="De Vos P."/>
            <person name="Vandamme P."/>
            <person name="Eisen J.A."/>
            <person name="Garrity G."/>
            <person name="Hugenholtz P."/>
            <person name="Kyrpides N.C."/>
        </authorList>
    </citation>
    <scope>NUCLEOTIDE SEQUENCE [LARGE SCALE GENOMIC DNA]</scope>
    <source>
        <strain evidence="7 8">VKM Ac-2572</strain>
    </source>
</reference>
<keyword evidence="5" id="KW-0449">Lipoprotein</keyword>
<evidence type="ECO:0000256" key="3">
    <source>
        <dbReference type="ARBA" id="ARBA00023136"/>
    </source>
</evidence>
<dbReference type="PANTHER" id="PTHR43649:SF33">
    <property type="entry name" value="POLYGALACTURONAN_RHAMNOGALACTURONAN-BINDING PROTEIN YTCQ"/>
    <property type="match status" value="1"/>
</dbReference>
<gene>
    <name evidence="7" type="ORF">EV652_107274</name>
</gene>
<keyword evidence="8" id="KW-1185">Reference proteome</keyword>
<dbReference type="Proteomes" id="UP000294508">
    <property type="component" value="Unassembled WGS sequence"/>
</dbReference>
<dbReference type="AlphaFoldDB" id="A0A4R2HDH3"/>
<keyword evidence="3" id="KW-0472">Membrane</keyword>
<protein>
    <submittedName>
        <fullName evidence="7">Multiple sugar transport system substrate-binding protein</fullName>
    </submittedName>
</protein>
<accession>A0A4R2HDH3</accession>
<comment type="caution">
    <text evidence="7">The sequence shown here is derived from an EMBL/GenBank/DDBJ whole genome shotgun (WGS) entry which is preliminary data.</text>
</comment>
<keyword evidence="2 6" id="KW-0732">Signal</keyword>
<dbReference type="PROSITE" id="PS51257">
    <property type="entry name" value="PROKAR_LIPOPROTEIN"/>
    <property type="match status" value="1"/>
</dbReference>
<name>A0A4R2HDH3_9ACTN</name>
<dbReference type="Pfam" id="PF01547">
    <property type="entry name" value="SBP_bac_1"/>
    <property type="match status" value="1"/>
</dbReference>
<feature type="signal peptide" evidence="6">
    <location>
        <begin position="1"/>
        <end position="26"/>
    </location>
</feature>
<evidence type="ECO:0000256" key="1">
    <source>
        <dbReference type="ARBA" id="ARBA00022475"/>
    </source>
</evidence>
<dbReference type="PANTHER" id="PTHR43649">
    <property type="entry name" value="ARABINOSE-BINDING PROTEIN-RELATED"/>
    <property type="match status" value="1"/>
</dbReference>
<evidence type="ECO:0000256" key="2">
    <source>
        <dbReference type="ARBA" id="ARBA00022729"/>
    </source>
</evidence>
<dbReference type="OrthoDB" id="2531053at2"/>
<dbReference type="RefSeq" id="WP_132211025.1">
    <property type="nucleotide sequence ID" value="NZ_SLWN01000007.1"/>
</dbReference>
<evidence type="ECO:0000313" key="8">
    <source>
        <dbReference type="Proteomes" id="UP000294508"/>
    </source>
</evidence>
<dbReference type="SUPFAM" id="SSF53850">
    <property type="entry name" value="Periplasmic binding protein-like II"/>
    <property type="match status" value="1"/>
</dbReference>
<proteinExistence type="predicted"/>
<dbReference type="Gene3D" id="3.40.190.10">
    <property type="entry name" value="Periplasmic binding protein-like II"/>
    <property type="match status" value="2"/>
</dbReference>
<keyword evidence="7" id="KW-0813">Transport</keyword>
<evidence type="ECO:0000256" key="6">
    <source>
        <dbReference type="SAM" id="SignalP"/>
    </source>
</evidence>
<keyword evidence="1" id="KW-1003">Cell membrane</keyword>
<sequence length="443" mass="47153">MRRNPRLRLAALAAGAALLLAGCSGNDSDTASGADAPATQQQENVKLTFWTWAPNMDRVVATWNATHPEIQVTVNKQDGGDPAVTKLLTAIKAGSGAPDLMQAEYQKIPTLVSADALADISKNLDQGTAGHFPETVWKSVTLGTDAVYGVPQDSGPMMFYYRTDLFKQYGLQVPTTWDEYAQVARKLHAADPKKYLGTFSANDPGWFAGLSQQAGASWWSIDGESWSVSIDDEPTLKVADYWGGLVADGVIDNKPMYTPEWNAALNNGTQVGWLSAIWAPGVLEGNAAATKGKWAMAPLPQWAPDQPATGNWGGSATSVTSQSKHPAEAAKFIEWLNTSPEAVSALAKVSGIYPSDQPGQAQALSAPPAFFATQADFYPKAAEIAKTARSFTFGPNVNVAYSAYTDEFGKAAQAKSKEGFTAAVKSMQATTLENLKSAGFSVK</sequence>
<dbReference type="CDD" id="cd13585">
    <property type="entry name" value="PBP2_TMBP_like"/>
    <property type="match status" value="1"/>
</dbReference>
<dbReference type="InterPro" id="IPR050490">
    <property type="entry name" value="Bact_solute-bd_prot1"/>
</dbReference>
<keyword evidence="4" id="KW-0564">Palmitate</keyword>
<feature type="chain" id="PRO_5039299555" evidence="6">
    <location>
        <begin position="27"/>
        <end position="443"/>
    </location>
</feature>
<dbReference type="InterPro" id="IPR006059">
    <property type="entry name" value="SBP"/>
</dbReference>
<evidence type="ECO:0000256" key="4">
    <source>
        <dbReference type="ARBA" id="ARBA00023139"/>
    </source>
</evidence>